<dbReference type="EMBL" id="JASNJD010000006">
    <property type="protein sequence ID" value="MDK3018028.1"/>
    <property type="molecule type" value="Genomic_DNA"/>
</dbReference>
<organism evidence="1 2">
    <name type="scientific">Pseudodonghicola flavimaris</name>
    <dbReference type="NCBI Taxonomy" id="3050036"/>
    <lineage>
        <taxon>Bacteria</taxon>
        <taxon>Pseudomonadati</taxon>
        <taxon>Pseudomonadota</taxon>
        <taxon>Alphaproteobacteria</taxon>
        <taxon>Rhodobacterales</taxon>
        <taxon>Paracoccaceae</taxon>
        <taxon>Pseudodonghicola</taxon>
    </lineage>
</organism>
<sequence length="237" mass="26735">MRFAYFLSFFDREDPTRELGAAELEGVADIIATTPGLSRGLLFAGVQEVAKYYPNDDTPPQLGMELYFDTIEALEAALARDGHLQALVGCEAVRALAGAEAQQQAMVVRRFKDTPPRSAEDRSFCSYLVHYPGTAEDLNEWLDYYVRNHPQVMQLFPGIREIEVCSRLDWCGFLPWPRVNYMQRNKIAFADVAGLVAAINSPVRAEMTADFNKFPPFEGGNCHYALQTRELELRRDG</sequence>
<protein>
    <recommendedName>
        <fullName evidence="3">Ethyl tert-butyl ether degradation protein EthD</fullName>
    </recommendedName>
</protein>
<dbReference type="RefSeq" id="WP_284480838.1">
    <property type="nucleotide sequence ID" value="NZ_JASNJD010000006.1"/>
</dbReference>
<dbReference type="SUPFAM" id="SSF54909">
    <property type="entry name" value="Dimeric alpha+beta barrel"/>
    <property type="match status" value="1"/>
</dbReference>
<keyword evidence="2" id="KW-1185">Reference proteome</keyword>
<dbReference type="Gene3D" id="3.30.70.100">
    <property type="match status" value="1"/>
</dbReference>
<dbReference type="Proteomes" id="UP001243757">
    <property type="component" value="Unassembled WGS sequence"/>
</dbReference>
<evidence type="ECO:0000313" key="1">
    <source>
        <dbReference type="EMBL" id="MDK3018028.1"/>
    </source>
</evidence>
<gene>
    <name evidence="1" type="ORF">QO033_10090</name>
</gene>
<proteinExistence type="predicted"/>
<name>A0ABT7F098_9RHOB</name>
<evidence type="ECO:0000313" key="2">
    <source>
        <dbReference type="Proteomes" id="UP001243757"/>
    </source>
</evidence>
<evidence type="ECO:0008006" key="3">
    <source>
        <dbReference type="Google" id="ProtNLM"/>
    </source>
</evidence>
<comment type="caution">
    <text evidence="1">The sequence shown here is derived from an EMBL/GenBank/DDBJ whole genome shotgun (WGS) entry which is preliminary data.</text>
</comment>
<reference evidence="1 2" key="1">
    <citation type="submission" date="2023-05" db="EMBL/GenBank/DDBJ databases">
        <title>Pseudodonghicola sp. nov.</title>
        <authorList>
            <person name="Huang J."/>
        </authorList>
    </citation>
    <scope>NUCLEOTIDE SEQUENCE [LARGE SCALE GENOMIC DNA]</scope>
    <source>
        <strain evidence="1 2">IC7</strain>
    </source>
</reference>
<accession>A0ABT7F098</accession>
<dbReference type="InterPro" id="IPR011008">
    <property type="entry name" value="Dimeric_a/b-barrel"/>
</dbReference>